<evidence type="ECO:0000313" key="2">
    <source>
        <dbReference type="EMBL" id="CAI9118802.1"/>
    </source>
</evidence>
<dbReference type="InterPro" id="IPR006527">
    <property type="entry name" value="F-box-assoc_dom_typ1"/>
</dbReference>
<name>A0AAV1EGV9_OLDCO</name>
<dbReference type="EMBL" id="OX459126">
    <property type="protein sequence ID" value="CAI9118802.1"/>
    <property type="molecule type" value="Genomic_DNA"/>
</dbReference>
<sequence length="273" mass="30526">MESSCHGLVLLISQHCTFLMNPLTSELVKIPSFASSSAPDHVPRDMEHVLGYDGTNDDYKIVLISYPRDGFSIDDPVTNVDIYSTISRTWKHLGNSTYHHCSSYAKNGVFLNGYAHFLAPDHSTSSSTSVIAVFDLTHEKFDNVLPPPPNFESDLIEGRLMTTSEGCLALILKSNYDFDIWETGYAYSVKSSGAWRDMEVVGFSEGLDGALRYIECADFADDLDDDEEAWRDMEAAWKDLIVEFPNCFGTATLTFKESLLPPNYISGRKKRAD</sequence>
<evidence type="ECO:0000259" key="1">
    <source>
        <dbReference type="Pfam" id="PF07734"/>
    </source>
</evidence>
<protein>
    <submittedName>
        <fullName evidence="2">OLC1v1020415C1</fullName>
    </submittedName>
</protein>
<dbReference type="PANTHER" id="PTHR31672:SF13">
    <property type="entry name" value="F-BOX PROTEIN CPR30-LIKE"/>
    <property type="match status" value="1"/>
</dbReference>
<reference evidence="2" key="1">
    <citation type="submission" date="2023-03" db="EMBL/GenBank/DDBJ databases">
        <authorList>
            <person name="Julca I."/>
        </authorList>
    </citation>
    <scope>NUCLEOTIDE SEQUENCE</scope>
</reference>
<gene>
    <name evidence="2" type="ORF">OLC1_LOCUS24588</name>
</gene>
<feature type="domain" description="F-box associated beta-propeller type 1" evidence="1">
    <location>
        <begin position="4"/>
        <end position="183"/>
    </location>
</feature>
<dbReference type="InterPro" id="IPR050796">
    <property type="entry name" value="SCF_F-box_component"/>
</dbReference>
<organism evidence="2 3">
    <name type="scientific">Oldenlandia corymbosa var. corymbosa</name>
    <dbReference type="NCBI Taxonomy" id="529605"/>
    <lineage>
        <taxon>Eukaryota</taxon>
        <taxon>Viridiplantae</taxon>
        <taxon>Streptophyta</taxon>
        <taxon>Embryophyta</taxon>
        <taxon>Tracheophyta</taxon>
        <taxon>Spermatophyta</taxon>
        <taxon>Magnoliopsida</taxon>
        <taxon>eudicotyledons</taxon>
        <taxon>Gunneridae</taxon>
        <taxon>Pentapetalae</taxon>
        <taxon>asterids</taxon>
        <taxon>lamiids</taxon>
        <taxon>Gentianales</taxon>
        <taxon>Rubiaceae</taxon>
        <taxon>Rubioideae</taxon>
        <taxon>Spermacoceae</taxon>
        <taxon>Hedyotis-Oldenlandia complex</taxon>
        <taxon>Oldenlandia</taxon>
    </lineage>
</organism>
<dbReference type="Pfam" id="PF07734">
    <property type="entry name" value="FBA_1"/>
    <property type="match status" value="1"/>
</dbReference>
<dbReference type="InterPro" id="IPR017451">
    <property type="entry name" value="F-box-assoc_interact_dom"/>
</dbReference>
<proteinExistence type="predicted"/>
<dbReference type="Proteomes" id="UP001161247">
    <property type="component" value="Chromosome 9"/>
</dbReference>
<dbReference type="AlphaFoldDB" id="A0AAV1EGV9"/>
<accession>A0AAV1EGV9</accession>
<keyword evidence="3" id="KW-1185">Reference proteome</keyword>
<dbReference type="PANTHER" id="PTHR31672">
    <property type="entry name" value="BNACNNG10540D PROTEIN"/>
    <property type="match status" value="1"/>
</dbReference>
<dbReference type="NCBIfam" id="TIGR01640">
    <property type="entry name" value="F_box_assoc_1"/>
    <property type="match status" value="1"/>
</dbReference>
<evidence type="ECO:0000313" key="3">
    <source>
        <dbReference type="Proteomes" id="UP001161247"/>
    </source>
</evidence>